<keyword evidence="4" id="KW-1185">Reference proteome</keyword>
<reference evidence="3 4" key="1">
    <citation type="journal article" date="2024" name="Nat. Commun.">
        <title>Phylogenomics reveals the evolutionary origins of lichenization in chlorophyte algae.</title>
        <authorList>
            <person name="Puginier C."/>
            <person name="Libourel C."/>
            <person name="Otte J."/>
            <person name="Skaloud P."/>
            <person name="Haon M."/>
            <person name="Grisel S."/>
            <person name="Petersen M."/>
            <person name="Berrin J.G."/>
            <person name="Delaux P.M."/>
            <person name="Dal Grande F."/>
            <person name="Keller J."/>
        </authorList>
    </citation>
    <scope>NUCLEOTIDE SEQUENCE [LARGE SCALE GENOMIC DNA]</scope>
    <source>
        <strain evidence="3 4">SAG 2036</strain>
    </source>
</reference>
<dbReference type="Proteomes" id="UP001465755">
    <property type="component" value="Unassembled WGS sequence"/>
</dbReference>
<dbReference type="PROSITE" id="PS00018">
    <property type="entry name" value="EF_HAND_1"/>
    <property type="match status" value="2"/>
</dbReference>
<feature type="domain" description="EF-hand" evidence="2">
    <location>
        <begin position="159"/>
        <end position="194"/>
    </location>
</feature>
<evidence type="ECO:0000259" key="2">
    <source>
        <dbReference type="PROSITE" id="PS50222"/>
    </source>
</evidence>
<dbReference type="AlphaFoldDB" id="A0AAW1PRS1"/>
<sequence length="335" mass="36713">MASNNGRRATEIFLNLNRAVNFKEPETDNRYRCVLVGACAKYNKVLGSSVFSEDAVGRMQVLHLQGVFERMAGSPQAQYVRPMAFANYMSEQPAHLVRVTDALFRYIDHRRLGCFNLQDLLRAVYPSATRGDTARMAALVDEGHDIRTALSTRRSSLQQQVLNIAKAFAACDTDGSGALDLAEFTEAMSDLGGYDEDQSRAIFLAADTDGSGLIELSEFLAWYKNEALKNRDGKAQGFVLAMHRESSGFDDAALVRDQLRFADNVASPALMRQVPGSPRLPRMRSRIPSLRAAGSSLHADFSLLPARLVGQNSSSIKDMKARASAYGSGAFSKVV</sequence>
<dbReference type="GO" id="GO:0005509">
    <property type="term" value="F:calcium ion binding"/>
    <property type="evidence" value="ECO:0007669"/>
    <property type="project" value="InterPro"/>
</dbReference>
<dbReference type="CDD" id="cd00051">
    <property type="entry name" value="EFh"/>
    <property type="match status" value="1"/>
</dbReference>
<evidence type="ECO:0000313" key="4">
    <source>
        <dbReference type="Proteomes" id="UP001465755"/>
    </source>
</evidence>
<comment type="caution">
    <text evidence="3">The sequence shown here is derived from an EMBL/GenBank/DDBJ whole genome shotgun (WGS) entry which is preliminary data.</text>
</comment>
<evidence type="ECO:0000313" key="3">
    <source>
        <dbReference type="EMBL" id="KAK9811147.1"/>
    </source>
</evidence>
<dbReference type="SUPFAM" id="SSF47473">
    <property type="entry name" value="EF-hand"/>
    <property type="match status" value="1"/>
</dbReference>
<organism evidence="3 4">
    <name type="scientific">Symbiochloris irregularis</name>
    <dbReference type="NCBI Taxonomy" id="706552"/>
    <lineage>
        <taxon>Eukaryota</taxon>
        <taxon>Viridiplantae</taxon>
        <taxon>Chlorophyta</taxon>
        <taxon>core chlorophytes</taxon>
        <taxon>Trebouxiophyceae</taxon>
        <taxon>Trebouxiales</taxon>
        <taxon>Trebouxiaceae</taxon>
        <taxon>Symbiochloris</taxon>
    </lineage>
</organism>
<dbReference type="Gene3D" id="1.10.238.10">
    <property type="entry name" value="EF-hand"/>
    <property type="match status" value="1"/>
</dbReference>
<dbReference type="InterPro" id="IPR018247">
    <property type="entry name" value="EF_Hand_1_Ca_BS"/>
</dbReference>
<dbReference type="InterPro" id="IPR011992">
    <property type="entry name" value="EF-hand-dom_pair"/>
</dbReference>
<proteinExistence type="predicted"/>
<evidence type="ECO:0000256" key="1">
    <source>
        <dbReference type="ARBA" id="ARBA00022837"/>
    </source>
</evidence>
<dbReference type="Pfam" id="PF13499">
    <property type="entry name" value="EF-hand_7"/>
    <property type="match status" value="1"/>
</dbReference>
<protein>
    <recommendedName>
        <fullName evidence="2">EF-hand domain-containing protein</fullName>
    </recommendedName>
</protein>
<feature type="domain" description="EF-hand" evidence="2">
    <location>
        <begin position="195"/>
        <end position="229"/>
    </location>
</feature>
<name>A0AAW1PRS1_9CHLO</name>
<keyword evidence="1" id="KW-0106">Calcium</keyword>
<dbReference type="EMBL" id="JALJOQ010000011">
    <property type="protein sequence ID" value="KAK9811147.1"/>
    <property type="molecule type" value="Genomic_DNA"/>
</dbReference>
<dbReference type="InterPro" id="IPR002048">
    <property type="entry name" value="EF_hand_dom"/>
</dbReference>
<dbReference type="SMART" id="SM00054">
    <property type="entry name" value="EFh"/>
    <property type="match status" value="2"/>
</dbReference>
<dbReference type="PROSITE" id="PS50222">
    <property type="entry name" value="EF_HAND_2"/>
    <property type="match status" value="2"/>
</dbReference>
<accession>A0AAW1PRS1</accession>
<gene>
    <name evidence="3" type="ORF">WJX73_006565</name>
</gene>